<dbReference type="Proteomes" id="UP000663836">
    <property type="component" value="Unassembled WGS sequence"/>
</dbReference>
<comment type="caution">
    <text evidence="1">The sequence shown here is derived from an EMBL/GenBank/DDBJ whole genome shotgun (WGS) entry which is preliminary data.</text>
</comment>
<organism evidence="1 2">
    <name type="scientific">Rotaria sordida</name>
    <dbReference type="NCBI Taxonomy" id="392033"/>
    <lineage>
        <taxon>Eukaryota</taxon>
        <taxon>Metazoa</taxon>
        <taxon>Spiralia</taxon>
        <taxon>Gnathifera</taxon>
        <taxon>Rotifera</taxon>
        <taxon>Eurotatoria</taxon>
        <taxon>Bdelloidea</taxon>
        <taxon>Philodinida</taxon>
        <taxon>Philodinidae</taxon>
        <taxon>Rotaria</taxon>
    </lineage>
</organism>
<accession>A0A820B8Z4</accession>
<gene>
    <name evidence="1" type="ORF">JBS370_LOCUS36600</name>
</gene>
<protein>
    <recommendedName>
        <fullName evidence="3">LamG domain-containing protein</fullName>
    </recommendedName>
</protein>
<evidence type="ECO:0008006" key="3">
    <source>
        <dbReference type="Google" id="ProtNLM"/>
    </source>
</evidence>
<dbReference type="AlphaFoldDB" id="A0A820B8Z4"/>
<proteinExistence type="predicted"/>
<name>A0A820B8Z4_9BILA</name>
<dbReference type="Pfam" id="PF13385">
    <property type="entry name" value="Laminin_G_3"/>
    <property type="match status" value="1"/>
</dbReference>
<dbReference type="SUPFAM" id="SSF49899">
    <property type="entry name" value="Concanavalin A-like lectins/glucanases"/>
    <property type="match status" value="1"/>
</dbReference>
<evidence type="ECO:0000313" key="1">
    <source>
        <dbReference type="EMBL" id="CAF4202745.1"/>
    </source>
</evidence>
<reference evidence="1" key="1">
    <citation type="submission" date="2021-02" db="EMBL/GenBank/DDBJ databases">
        <authorList>
            <person name="Nowell W R."/>
        </authorList>
    </citation>
    <scope>NUCLEOTIDE SEQUENCE</scope>
</reference>
<dbReference type="EMBL" id="CAJOBD010014777">
    <property type="protein sequence ID" value="CAF4202745.1"/>
    <property type="molecule type" value="Genomic_DNA"/>
</dbReference>
<evidence type="ECO:0000313" key="2">
    <source>
        <dbReference type="Proteomes" id="UP000663836"/>
    </source>
</evidence>
<dbReference type="Gene3D" id="2.60.120.200">
    <property type="match status" value="1"/>
</dbReference>
<dbReference type="InterPro" id="IPR013320">
    <property type="entry name" value="ConA-like_dom_sf"/>
</dbReference>
<sequence>MSSCYILLGISSSNSLTGQLFVYNTGSTAWLTGPFVTQNTWTHISLTYSSGNGYTLYVDGVLFGSTGTASYPWSGTFAYLFIGYPASCSGSANGYYQGYVDELYIYNRELSQTDVTSLANP</sequence>